<reference evidence="3 4" key="1">
    <citation type="journal article" date="2009" name="Nature">
        <title>The Sorghum bicolor genome and the diversification of grasses.</title>
        <authorList>
            <person name="Paterson A.H."/>
            <person name="Bowers J.E."/>
            <person name="Bruggmann R."/>
            <person name="Dubchak I."/>
            <person name="Grimwood J."/>
            <person name="Gundlach H."/>
            <person name="Haberer G."/>
            <person name="Hellsten U."/>
            <person name="Mitros T."/>
            <person name="Poliakov A."/>
            <person name="Schmutz J."/>
            <person name="Spannagl M."/>
            <person name="Tang H."/>
            <person name="Wang X."/>
            <person name="Wicker T."/>
            <person name="Bharti A.K."/>
            <person name="Chapman J."/>
            <person name="Feltus F.A."/>
            <person name="Gowik U."/>
            <person name="Grigoriev I.V."/>
            <person name="Lyons E."/>
            <person name="Maher C.A."/>
            <person name="Martis M."/>
            <person name="Narechania A."/>
            <person name="Otillar R.P."/>
            <person name="Penning B.W."/>
            <person name="Salamov A.A."/>
            <person name="Wang Y."/>
            <person name="Zhang L."/>
            <person name="Carpita N.C."/>
            <person name="Freeling M."/>
            <person name="Gingle A.R."/>
            <person name="Hash C.T."/>
            <person name="Keller B."/>
            <person name="Klein P."/>
            <person name="Kresovich S."/>
            <person name="McCann M.C."/>
            <person name="Ming R."/>
            <person name="Peterson D.G."/>
            <person name="Mehboob-ur-Rahman"/>
            <person name="Ware D."/>
            <person name="Westhoff P."/>
            <person name="Mayer K.F."/>
            <person name="Messing J."/>
            <person name="Rokhsar D.S."/>
        </authorList>
    </citation>
    <scope>NUCLEOTIDE SEQUENCE [LARGE SCALE GENOMIC DNA]</scope>
    <source>
        <strain evidence="4">cv. BTx623</strain>
    </source>
</reference>
<dbReference type="InterPro" id="IPR055357">
    <property type="entry name" value="LRR_At1g61320_AtMIF1"/>
</dbReference>
<dbReference type="PANTHER" id="PTHR34145">
    <property type="entry name" value="OS02G0105600 PROTEIN"/>
    <property type="match status" value="1"/>
</dbReference>
<dbReference type="Pfam" id="PF23622">
    <property type="entry name" value="LRR_At1g61320_AtMIF1"/>
    <property type="match status" value="1"/>
</dbReference>
<dbReference type="Gramene" id="KXG24219">
    <property type="protein sequence ID" value="KXG24219"/>
    <property type="gene ID" value="SORBI_3007G010700"/>
</dbReference>
<dbReference type="SUPFAM" id="SSF81383">
    <property type="entry name" value="F-box domain"/>
    <property type="match status" value="1"/>
</dbReference>
<accession>A0A1B6PEU0</accession>
<evidence type="ECO:0000259" key="2">
    <source>
        <dbReference type="Pfam" id="PF23622"/>
    </source>
</evidence>
<dbReference type="InterPro" id="IPR036047">
    <property type="entry name" value="F-box-like_dom_sf"/>
</dbReference>
<dbReference type="Pfam" id="PF00646">
    <property type="entry name" value="F-box"/>
    <property type="match status" value="1"/>
</dbReference>
<dbReference type="InterPro" id="IPR001810">
    <property type="entry name" value="F-box_dom"/>
</dbReference>
<evidence type="ECO:0000259" key="1">
    <source>
        <dbReference type="Pfam" id="PF00646"/>
    </source>
</evidence>
<dbReference type="OrthoDB" id="613853at2759"/>
<dbReference type="OMA" id="RCHATAF"/>
<dbReference type="EMBL" id="CM000766">
    <property type="protein sequence ID" value="KXG24219.1"/>
    <property type="molecule type" value="Genomic_DNA"/>
</dbReference>
<dbReference type="STRING" id="4558.A0A1B6PEU0"/>
<sequence length="531" mass="59098">MCKQIASQICRRTETPREISGRVVYFVSSSTRTMWIQSETQERQQATSARNGSVATVDEIKDSPCQGHGDGNSQDGQTFGYSIPCLPEDILRHIHSLMPMDAAARAACVSRTFLSSWRCYPKLILSSETVKAHNTSLGRRIHRILRNHSGIGLKILELHLSDLYDFFPYLDRWLHDAITPGIEELTLKLYKGFSFPCSVLSGGIRSSIRSLDLYSCVFCPTAELGPFRSLTSLCLYSVCITGDELGCLLSNSLALERLVLSDCKEIISLEIPSVMQKLSYMSVVCCSALQIIENKAPSLSSFHLIPGVRNLSLGEASQTMKELSLFRANAICYGRAELPSIMPNLESLLLCSSHEVDIPMLPTKFVNLKHLYLQIISSALSPTCDYSSLVSFLDASPFLETWRLQAPLIDMGNELVGSSDLRQLPERQHHHLKIVEMITFKSTKSLVELTCCIVKSAVSLERLTFDTFRGDVRSPCCSGDDSVVGYSKYRMEQASRAVEAIRMYIEDKVAPTTKLTVLEPCARCHATAFDD</sequence>
<feature type="domain" description="At1g61320/AtMIF1 LRR" evidence="2">
    <location>
        <begin position="144"/>
        <end position="522"/>
    </location>
</feature>
<dbReference type="eggNOG" id="ENOG502QSB7">
    <property type="taxonomic scope" value="Eukaryota"/>
</dbReference>
<dbReference type="ExpressionAtlas" id="A0A1B6PEU0">
    <property type="expression patterns" value="baseline and differential"/>
</dbReference>
<organism evidence="3 4">
    <name type="scientific">Sorghum bicolor</name>
    <name type="common">Sorghum</name>
    <name type="synonym">Sorghum vulgare</name>
    <dbReference type="NCBI Taxonomy" id="4558"/>
    <lineage>
        <taxon>Eukaryota</taxon>
        <taxon>Viridiplantae</taxon>
        <taxon>Streptophyta</taxon>
        <taxon>Embryophyta</taxon>
        <taxon>Tracheophyta</taxon>
        <taxon>Spermatophyta</taxon>
        <taxon>Magnoliopsida</taxon>
        <taxon>Liliopsida</taxon>
        <taxon>Poales</taxon>
        <taxon>Poaceae</taxon>
        <taxon>PACMAD clade</taxon>
        <taxon>Panicoideae</taxon>
        <taxon>Andropogonodae</taxon>
        <taxon>Andropogoneae</taxon>
        <taxon>Sorghinae</taxon>
        <taxon>Sorghum</taxon>
    </lineage>
</organism>
<dbReference type="AlphaFoldDB" id="A0A1B6PEU0"/>
<dbReference type="Proteomes" id="UP000000768">
    <property type="component" value="Chromosome 7"/>
</dbReference>
<dbReference type="Gene3D" id="3.80.10.10">
    <property type="entry name" value="Ribonuclease Inhibitor"/>
    <property type="match status" value="1"/>
</dbReference>
<protein>
    <submittedName>
        <fullName evidence="3">Uncharacterized protein</fullName>
    </submittedName>
</protein>
<evidence type="ECO:0000313" key="3">
    <source>
        <dbReference type="EMBL" id="KXG24219.1"/>
    </source>
</evidence>
<dbReference type="PANTHER" id="PTHR34145:SF52">
    <property type="entry name" value="OS02G0105800 PROTEIN"/>
    <property type="match status" value="1"/>
</dbReference>
<reference evidence="4" key="2">
    <citation type="journal article" date="2018" name="Plant J.">
        <title>The Sorghum bicolor reference genome: improved assembly, gene annotations, a transcriptome atlas, and signatures of genome organization.</title>
        <authorList>
            <person name="McCormick R.F."/>
            <person name="Truong S.K."/>
            <person name="Sreedasyam A."/>
            <person name="Jenkins J."/>
            <person name="Shu S."/>
            <person name="Sims D."/>
            <person name="Kennedy M."/>
            <person name="Amirebrahimi M."/>
            <person name="Weers B.D."/>
            <person name="McKinley B."/>
            <person name="Mattison A."/>
            <person name="Morishige D.T."/>
            <person name="Grimwood J."/>
            <person name="Schmutz J."/>
            <person name="Mullet J.E."/>
        </authorList>
    </citation>
    <scope>NUCLEOTIDE SEQUENCE [LARGE SCALE GENOMIC DNA]</scope>
    <source>
        <strain evidence="4">cv. BTx623</strain>
    </source>
</reference>
<dbReference type="InterPro" id="IPR032675">
    <property type="entry name" value="LRR_dom_sf"/>
</dbReference>
<gene>
    <name evidence="3" type="ORF">SORBI_3007G010700</name>
</gene>
<feature type="domain" description="F-box" evidence="1">
    <location>
        <begin position="83"/>
        <end position="118"/>
    </location>
</feature>
<name>A0A1B6PEU0_SORBI</name>
<proteinExistence type="predicted"/>
<keyword evidence="4" id="KW-1185">Reference proteome</keyword>
<evidence type="ECO:0000313" key="4">
    <source>
        <dbReference type="Proteomes" id="UP000000768"/>
    </source>
</evidence>
<dbReference type="InParanoid" id="A0A1B6PEU0"/>
<dbReference type="SUPFAM" id="SSF52047">
    <property type="entry name" value="RNI-like"/>
    <property type="match status" value="1"/>
</dbReference>
<dbReference type="InterPro" id="IPR053772">
    <property type="entry name" value="At1g61320/At1g61330-like"/>
</dbReference>